<evidence type="ECO:0000256" key="1">
    <source>
        <dbReference type="SAM" id="MobiDB-lite"/>
    </source>
</evidence>
<comment type="caution">
    <text evidence="2">The sequence shown here is derived from an EMBL/GenBank/DDBJ whole genome shotgun (WGS) entry which is preliminary data.</text>
</comment>
<sequence>PRARHRQLLLPAWLGPSSPPAPADFPVGGRGGNCTDPRPPRSCCFHDCAMPYQGKATRPKAWG</sequence>
<accession>A0ABQ9W6T7</accession>
<dbReference type="EMBL" id="JASSZA010000002">
    <property type="protein sequence ID" value="KAK2117364.1"/>
    <property type="molecule type" value="Genomic_DNA"/>
</dbReference>
<feature type="region of interest" description="Disordered" evidence="1">
    <location>
        <begin position="12"/>
        <end position="32"/>
    </location>
</feature>
<proteinExistence type="predicted"/>
<protein>
    <submittedName>
        <fullName evidence="2">Uncharacterized protein</fullName>
    </submittedName>
</protein>
<feature type="non-terminal residue" evidence="2">
    <location>
        <position position="1"/>
    </location>
</feature>
<name>A0ABQ9W6T7_SAGOE</name>
<dbReference type="Proteomes" id="UP001266305">
    <property type="component" value="Unassembled WGS sequence"/>
</dbReference>
<gene>
    <name evidence="2" type="ORF">P7K49_004250</name>
</gene>
<organism evidence="2 3">
    <name type="scientific">Saguinus oedipus</name>
    <name type="common">Cotton-top tamarin</name>
    <name type="synonym">Oedipomidas oedipus</name>
    <dbReference type="NCBI Taxonomy" id="9490"/>
    <lineage>
        <taxon>Eukaryota</taxon>
        <taxon>Metazoa</taxon>
        <taxon>Chordata</taxon>
        <taxon>Craniata</taxon>
        <taxon>Vertebrata</taxon>
        <taxon>Euteleostomi</taxon>
        <taxon>Mammalia</taxon>
        <taxon>Eutheria</taxon>
        <taxon>Euarchontoglires</taxon>
        <taxon>Primates</taxon>
        <taxon>Haplorrhini</taxon>
        <taxon>Platyrrhini</taxon>
        <taxon>Cebidae</taxon>
        <taxon>Callitrichinae</taxon>
        <taxon>Saguinus</taxon>
    </lineage>
</organism>
<evidence type="ECO:0000313" key="3">
    <source>
        <dbReference type="Proteomes" id="UP001266305"/>
    </source>
</evidence>
<keyword evidence="3" id="KW-1185">Reference proteome</keyword>
<evidence type="ECO:0000313" key="2">
    <source>
        <dbReference type="EMBL" id="KAK2117364.1"/>
    </source>
</evidence>
<reference evidence="2 3" key="1">
    <citation type="submission" date="2023-05" db="EMBL/GenBank/DDBJ databases">
        <title>B98-5 Cell Line De Novo Hybrid Assembly: An Optical Mapping Approach.</title>
        <authorList>
            <person name="Kananen K."/>
            <person name="Auerbach J.A."/>
            <person name="Kautto E."/>
            <person name="Blachly J.S."/>
        </authorList>
    </citation>
    <scope>NUCLEOTIDE SEQUENCE [LARGE SCALE GENOMIC DNA]</scope>
    <source>
        <strain evidence="2">B95-8</strain>
        <tissue evidence="2">Cell line</tissue>
    </source>
</reference>